<evidence type="ECO:0000313" key="5">
    <source>
        <dbReference type="EMBL" id="ELP84294.1"/>
    </source>
</evidence>
<evidence type="ECO:0000256" key="1">
    <source>
        <dbReference type="ARBA" id="ARBA00022884"/>
    </source>
</evidence>
<keyword evidence="1 2" id="KW-0694">RNA-binding</keyword>
<protein>
    <submittedName>
        <fullName evidence="5">FUS-interacting serine-arginine-rich protein, putative</fullName>
    </submittedName>
</protein>
<dbReference type="InterPro" id="IPR012677">
    <property type="entry name" value="Nucleotide-bd_a/b_plait_sf"/>
</dbReference>
<dbReference type="Pfam" id="PF00076">
    <property type="entry name" value="RRM_1"/>
    <property type="match status" value="1"/>
</dbReference>
<evidence type="ECO:0000259" key="4">
    <source>
        <dbReference type="PROSITE" id="PS50102"/>
    </source>
</evidence>
<dbReference type="VEuPathDB" id="AmoebaDB:EIN_065690"/>
<dbReference type="GO" id="GO:0003723">
    <property type="term" value="F:RNA binding"/>
    <property type="evidence" value="ECO:0007669"/>
    <property type="project" value="UniProtKB-UniRule"/>
</dbReference>
<dbReference type="OrthoDB" id="439808at2759"/>
<dbReference type="EMBL" id="KB207140">
    <property type="protein sequence ID" value="ELP84294.1"/>
    <property type="molecule type" value="Genomic_DNA"/>
</dbReference>
<dbReference type="RefSeq" id="XP_004183640.1">
    <property type="nucleotide sequence ID" value="XM_004183592.1"/>
</dbReference>
<dbReference type="KEGG" id="eiv:EIN_065690"/>
<evidence type="ECO:0000256" key="3">
    <source>
        <dbReference type="SAM" id="MobiDB-lite"/>
    </source>
</evidence>
<dbReference type="Proteomes" id="UP000014680">
    <property type="component" value="Unassembled WGS sequence"/>
</dbReference>
<feature type="region of interest" description="Disordered" evidence="3">
    <location>
        <begin position="145"/>
        <end position="197"/>
    </location>
</feature>
<organism evidence="5 6">
    <name type="scientific">Entamoeba invadens IP1</name>
    <dbReference type="NCBI Taxonomy" id="370355"/>
    <lineage>
        <taxon>Eukaryota</taxon>
        <taxon>Amoebozoa</taxon>
        <taxon>Evosea</taxon>
        <taxon>Archamoebae</taxon>
        <taxon>Mastigamoebida</taxon>
        <taxon>Entamoebidae</taxon>
        <taxon>Entamoeba</taxon>
    </lineage>
</organism>
<feature type="domain" description="RRM" evidence="4">
    <location>
        <begin position="3"/>
        <end position="80"/>
    </location>
</feature>
<dbReference type="PANTHER" id="PTHR48027">
    <property type="entry name" value="HETEROGENEOUS NUCLEAR RIBONUCLEOPROTEIN 87F-RELATED"/>
    <property type="match status" value="1"/>
</dbReference>
<dbReference type="Gene3D" id="3.30.70.330">
    <property type="match status" value="1"/>
</dbReference>
<dbReference type="InterPro" id="IPR000504">
    <property type="entry name" value="RRM_dom"/>
</dbReference>
<sequence>MSRRLFVGNLSYQTRNFELKEYFQRYGRVVDVVVMESVVGRSKGFGYVEFETVECANRALGDANRSTFMGRHIRVDLATERREKEGRRDGERPRSRSRSRESRRSELLDERKPERGGRFGFYSSNGISSRYDDFDDCNFEPLDRDRNRRNEVEKESVDGRMREQLSYQNRERDGERFEEKSHGRDSYGKSEKRGDTHYNMFEGVKYERADERLREYRDFPRDDIKNGCERYDRREYSDMTKMGLSKK</sequence>
<reference evidence="5 6" key="1">
    <citation type="submission" date="2012-10" db="EMBL/GenBank/DDBJ databases">
        <authorList>
            <person name="Zafar N."/>
            <person name="Inman J."/>
            <person name="Hall N."/>
            <person name="Lorenzi H."/>
            <person name="Caler E."/>
        </authorList>
    </citation>
    <scope>NUCLEOTIDE SEQUENCE [LARGE SCALE GENOMIC DNA]</scope>
    <source>
        <strain evidence="5 6">IP1</strain>
    </source>
</reference>
<evidence type="ECO:0000256" key="2">
    <source>
        <dbReference type="PROSITE-ProRule" id="PRU00176"/>
    </source>
</evidence>
<dbReference type="AlphaFoldDB" id="A0A0A1TVA5"/>
<proteinExistence type="predicted"/>
<feature type="compositionally biased region" description="Basic and acidic residues" evidence="3">
    <location>
        <begin position="145"/>
        <end position="196"/>
    </location>
</feature>
<gene>
    <name evidence="5" type="ORF">EIN_065690</name>
</gene>
<dbReference type="InterPro" id="IPR052462">
    <property type="entry name" value="SLIRP/GR-RBP-like"/>
</dbReference>
<evidence type="ECO:0000313" key="6">
    <source>
        <dbReference type="Proteomes" id="UP000014680"/>
    </source>
</evidence>
<dbReference type="GeneID" id="14883202"/>
<dbReference type="CDD" id="cd00590">
    <property type="entry name" value="RRM_SF"/>
    <property type="match status" value="1"/>
</dbReference>
<dbReference type="PROSITE" id="PS50102">
    <property type="entry name" value="RRM"/>
    <property type="match status" value="1"/>
</dbReference>
<name>A0A0A1TVA5_ENTIV</name>
<dbReference type="SUPFAM" id="SSF54928">
    <property type="entry name" value="RNA-binding domain, RBD"/>
    <property type="match status" value="1"/>
</dbReference>
<dbReference type="SMART" id="SM00360">
    <property type="entry name" value="RRM"/>
    <property type="match status" value="1"/>
</dbReference>
<accession>A0A0A1TVA5</accession>
<keyword evidence="6" id="KW-1185">Reference proteome</keyword>
<feature type="region of interest" description="Disordered" evidence="3">
    <location>
        <begin position="79"/>
        <end position="110"/>
    </location>
</feature>
<dbReference type="InterPro" id="IPR035979">
    <property type="entry name" value="RBD_domain_sf"/>
</dbReference>